<dbReference type="Proteomes" id="UP000822476">
    <property type="component" value="Unassembled WGS sequence"/>
</dbReference>
<dbReference type="GO" id="GO:0047710">
    <property type="term" value="F:bis(5'-adenosyl)-triphosphatase activity"/>
    <property type="evidence" value="ECO:0007669"/>
    <property type="project" value="UniProtKB-EC"/>
</dbReference>
<dbReference type="GO" id="GO:0016811">
    <property type="term" value="F:hydrolase activity, acting on carbon-nitrogen (but not peptide) bonds, in linear amides"/>
    <property type="evidence" value="ECO:0007669"/>
    <property type="project" value="InterPro"/>
</dbReference>
<sequence length="484" mass="53326">MRVAFSPLIHLVTKSLRYRAFSSSKMTTTIGVLQLCVNEDKSVNFECAKKHILNAAHHGAKMVFLPECFDFISSTRDSTLKNSEALDGPLLSNYKLLACDNKIWISLGGAHRKANEADDDRIYNTHIVIDSAGQIAATYDKVHLFDVNIGTSGEKEDGSSSARMSMCESRTIRPGNKPPPVINGTPIGSLGLAICYDMRFPELAAHLRYVGGAQVIAYPSAFSVPTGEAGHWHTLLRARAIENQCYVIAAAQEGMHNPKRSSYGHSLVIDPWGQIVAEQLEPGPGLFLCDIHVDGVPEVAKSKSSLSVVRQSIPVEYHRRFDLFPMQDSGHRREIGTEQYTFGPNIIPAKCVFYRSALSFAFVNISPLVPGHVLVCPLARLPRFDDLSPGQVADLYLTVKNIAAKLAAHFSTTGLTISVQDGPDAGQSVPHVHVHVLPRKPNDFTRNDDIYEALQTHDKVANRVYRTEEVMAAEAAEFRQLFYS</sequence>
<keyword evidence="13" id="KW-1185">Reference proteome</keyword>
<dbReference type="EC" id="3.6.1.29" evidence="1"/>
<dbReference type="InterPro" id="IPR039383">
    <property type="entry name" value="FHIT"/>
</dbReference>
<dbReference type="InterPro" id="IPR001110">
    <property type="entry name" value="UPF0012_CS"/>
</dbReference>
<keyword evidence="3" id="KW-0378">Hydrolase</keyword>
<accession>A0A8S9YTL5</accession>
<dbReference type="AlphaFoldDB" id="A0A8S9YTL5"/>
<evidence type="ECO:0000256" key="5">
    <source>
        <dbReference type="PIRSR" id="PIRSR601310-1"/>
    </source>
</evidence>
<dbReference type="CDD" id="cd01275">
    <property type="entry name" value="FHIT"/>
    <property type="match status" value="1"/>
</dbReference>
<keyword evidence="2" id="KW-0547">Nucleotide-binding</keyword>
<dbReference type="PROSITE" id="PS00892">
    <property type="entry name" value="HIT_1"/>
    <property type="match status" value="1"/>
</dbReference>
<dbReference type="SUPFAM" id="SSF54197">
    <property type="entry name" value="HIT-like"/>
    <property type="match status" value="1"/>
</dbReference>
<feature type="active site" description="Tele-AMP-histidine intermediate" evidence="5">
    <location>
        <position position="433"/>
    </location>
</feature>
<evidence type="ECO:0000313" key="12">
    <source>
        <dbReference type="EMBL" id="KAF7256410.1"/>
    </source>
</evidence>
<feature type="site" description="Important for induction of apoptosis" evidence="8">
    <location>
        <position position="451"/>
    </location>
</feature>
<name>A0A8S9YTL5_9TREM</name>
<feature type="binding site" evidence="7">
    <location>
        <position position="364"/>
    </location>
    <ligand>
        <name>substrate</name>
    </ligand>
</feature>
<dbReference type="CDD" id="cd07572">
    <property type="entry name" value="nit"/>
    <property type="match status" value="1"/>
</dbReference>
<dbReference type="InterPro" id="IPR001310">
    <property type="entry name" value="Histidine_triad_HIT"/>
</dbReference>
<dbReference type="FunFam" id="3.30.428.10:FF:000011">
    <property type="entry name" value="Fragile histidine triad"/>
    <property type="match status" value="1"/>
</dbReference>
<evidence type="ECO:0000256" key="6">
    <source>
        <dbReference type="PIRSR" id="PIRSR601310-3"/>
    </source>
</evidence>
<evidence type="ECO:0000313" key="13">
    <source>
        <dbReference type="Proteomes" id="UP000822476"/>
    </source>
</evidence>
<organism evidence="12 13">
    <name type="scientific">Paragonimus skrjabini miyazakii</name>
    <dbReference type="NCBI Taxonomy" id="59628"/>
    <lineage>
        <taxon>Eukaryota</taxon>
        <taxon>Metazoa</taxon>
        <taxon>Spiralia</taxon>
        <taxon>Lophotrochozoa</taxon>
        <taxon>Platyhelminthes</taxon>
        <taxon>Trematoda</taxon>
        <taxon>Digenea</taxon>
        <taxon>Plagiorchiida</taxon>
        <taxon>Troglotremata</taxon>
        <taxon>Troglotrematidae</taxon>
        <taxon>Paragonimus</taxon>
    </lineage>
</organism>
<dbReference type="InterPro" id="IPR019808">
    <property type="entry name" value="Histidine_triad_CS"/>
</dbReference>
<evidence type="ECO:0000256" key="4">
    <source>
        <dbReference type="ARBA" id="ARBA00047780"/>
    </source>
</evidence>
<evidence type="ECO:0000256" key="8">
    <source>
        <dbReference type="PIRSR" id="PIRSR639383-3"/>
    </source>
</evidence>
<evidence type="ECO:0000256" key="3">
    <source>
        <dbReference type="ARBA" id="ARBA00022801"/>
    </source>
</evidence>
<gene>
    <name evidence="12" type="ORF">EG68_07001</name>
</gene>
<dbReference type="PROSITE" id="PS50263">
    <property type="entry name" value="CN_HYDROLASE"/>
    <property type="match status" value="1"/>
</dbReference>
<dbReference type="PROSITE" id="PS51084">
    <property type="entry name" value="HIT_2"/>
    <property type="match status" value="1"/>
</dbReference>
<dbReference type="InterPro" id="IPR011146">
    <property type="entry name" value="HIT-like"/>
</dbReference>
<dbReference type="PANTHER" id="PTHR23088">
    <property type="entry name" value="NITRILASE-RELATED"/>
    <property type="match status" value="1"/>
</dbReference>
<evidence type="ECO:0000259" key="10">
    <source>
        <dbReference type="PROSITE" id="PS50263"/>
    </source>
</evidence>
<feature type="domain" description="HIT" evidence="11">
    <location>
        <begin position="339"/>
        <end position="446"/>
    </location>
</feature>
<comment type="catalytic activity">
    <reaction evidence="4">
        <text>P(1),P(3)-bis(5'-adenosyl) triphosphate + H2O = AMP + ADP + 2 H(+)</text>
        <dbReference type="Rhea" id="RHEA:13893"/>
        <dbReference type="ChEBI" id="CHEBI:15377"/>
        <dbReference type="ChEBI" id="CHEBI:15378"/>
        <dbReference type="ChEBI" id="CHEBI:58529"/>
        <dbReference type="ChEBI" id="CHEBI:456215"/>
        <dbReference type="ChEBI" id="CHEBI:456216"/>
        <dbReference type="EC" id="3.6.1.29"/>
    </reaction>
</comment>
<comment type="caution">
    <text evidence="12">The sequence shown here is derived from an EMBL/GenBank/DDBJ whole genome shotgun (WGS) entry which is preliminary data.</text>
</comment>
<dbReference type="Gene3D" id="3.60.110.10">
    <property type="entry name" value="Carbon-nitrogen hydrolase"/>
    <property type="match status" value="1"/>
</dbReference>
<evidence type="ECO:0000259" key="11">
    <source>
        <dbReference type="PROSITE" id="PS51084"/>
    </source>
</evidence>
<dbReference type="PROSITE" id="PS01227">
    <property type="entry name" value="UPF0012"/>
    <property type="match status" value="1"/>
</dbReference>
<dbReference type="GO" id="GO:0000166">
    <property type="term" value="F:nucleotide binding"/>
    <property type="evidence" value="ECO:0007669"/>
    <property type="project" value="UniProtKB-KW"/>
</dbReference>
<evidence type="ECO:0000256" key="1">
    <source>
        <dbReference type="ARBA" id="ARBA00012377"/>
    </source>
</evidence>
<dbReference type="Pfam" id="PF00795">
    <property type="entry name" value="CN_hydrolase"/>
    <property type="match status" value="1"/>
</dbReference>
<feature type="binding site" evidence="7">
    <location>
        <position position="435"/>
    </location>
    <ligand>
        <name>substrate</name>
    </ligand>
</feature>
<dbReference type="PANTHER" id="PTHR23088:SF27">
    <property type="entry name" value="DEAMINATED GLUTATHIONE AMIDASE"/>
    <property type="match status" value="1"/>
</dbReference>
<dbReference type="EMBL" id="JTDE01003141">
    <property type="protein sequence ID" value="KAF7256410.1"/>
    <property type="molecule type" value="Genomic_DNA"/>
</dbReference>
<feature type="short sequence motif" description="Histidine triad motif" evidence="6 9">
    <location>
        <begin position="431"/>
        <end position="435"/>
    </location>
</feature>
<reference evidence="12" key="1">
    <citation type="submission" date="2019-07" db="EMBL/GenBank/DDBJ databases">
        <title>Annotation for the trematode Paragonimus miyazaki's.</title>
        <authorList>
            <person name="Choi Y.-J."/>
        </authorList>
    </citation>
    <scope>NUCLEOTIDE SEQUENCE</scope>
    <source>
        <strain evidence="12">Japan</strain>
    </source>
</reference>
<feature type="binding site" evidence="7">
    <location>
        <position position="420"/>
    </location>
    <ligand>
        <name>substrate</name>
    </ligand>
</feature>
<evidence type="ECO:0000256" key="9">
    <source>
        <dbReference type="PROSITE-ProRule" id="PRU00464"/>
    </source>
</evidence>
<evidence type="ECO:0000256" key="2">
    <source>
        <dbReference type="ARBA" id="ARBA00022741"/>
    </source>
</evidence>
<dbReference type="OrthoDB" id="680339at2759"/>
<feature type="domain" description="CN hydrolase" evidence="10">
    <location>
        <begin position="27"/>
        <end position="293"/>
    </location>
</feature>
<dbReference type="InterPro" id="IPR036526">
    <property type="entry name" value="C-N_Hydrolase_sf"/>
</dbReference>
<protein>
    <recommendedName>
        <fullName evidence="1">bis(5'-adenosyl)-triphosphatase</fullName>
        <ecNumber evidence="1">3.6.1.29</ecNumber>
    </recommendedName>
</protein>
<dbReference type="Pfam" id="PF01230">
    <property type="entry name" value="HIT"/>
    <property type="match status" value="1"/>
</dbReference>
<proteinExistence type="predicted"/>
<dbReference type="InterPro" id="IPR036265">
    <property type="entry name" value="HIT-like_sf"/>
</dbReference>
<feature type="binding site" evidence="7">
    <location>
        <begin position="426"/>
        <end position="429"/>
    </location>
    <ligand>
        <name>substrate</name>
    </ligand>
</feature>
<dbReference type="Gene3D" id="3.30.428.10">
    <property type="entry name" value="HIT-like"/>
    <property type="match status" value="1"/>
</dbReference>
<dbReference type="InterPro" id="IPR045254">
    <property type="entry name" value="Nit1/2_C-N_Hydrolase"/>
</dbReference>
<evidence type="ECO:0000256" key="7">
    <source>
        <dbReference type="PIRSR" id="PIRSR639383-2"/>
    </source>
</evidence>
<dbReference type="InterPro" id="IPR003010">
    <property type="entry name" value="C-N_Hydrolase"/>
</dbReference>
<dbReference type="PRINTS" id="PR00332">
    <property type="entry name" value="HISTRIAD"/>
</dbReference>
<dbReference type="SUPFAM" id="SSF56317">
    <property type="entry name" value="Carbon-nitrogen hydrolase"/>
    <property type="match status" value="1"/>
</dbReference>